<proteinExistence type="predicted"/>
<evidence type="ECO:0000313" key="1">
    <source>
        <dbReference type="EMBL" id="EFW12536.1"/>
    </source>
</evidence>
<reference evidence="2" key="1">
    <citation type="journal article" date="2011" name="Genome Biol. Evol.">
        <title>Massive genomic decay in Serratia symbiotica, a recently evolved symbiont of aphids.</title>
        <authorList>
            <person name="Burke G.R."/>
            <person name="Moran N.A."/>
        </authorList>
    </citation>
    <scope>NUCLEOTIDE SEQUENCE [LARGE SCALE GENOMIC DNA]</scope>
    <source>
        <strain evidence="2">Tucson</strain>
    </source>
</reference>
<dbReference type="AlphaFoldDB" id="E9CLM4"/>
<name>E9CLM4_9GAMM</name>
<protein>
    <submittedName>
        <fullName evidence="1">Uncharacterized protein</fullName>
    </submittedName>
</protein>
<keyword evidence="2" id="KW-1185">Reference proteome</keyword>
<evidence type="ECO:0000313" key="2">
    <source>
        <dbReference type="Proteomes" id="UP000013568"/>
    </source>
</evidence>
<sequence length="41" mass="4966">MPKNELTTLSWQLFQEEMLQKLQSCQQQIKELDVRHAHINQ</sequence>
<dbReference type="RefSeq" id="WP_006708596.1">
    <property type="nucleotide sequence ID" value="NZ_GL636107.1"/>
</dbReference>
<dbReference type="HOGENOM" id="CLU_3276568_0_0_6"/>
<accession>E9CLM4</accession>
<dbReference type="EMBL" id="GL636107">
    <property type="protein sequence ID" value="EFW12536.1"/>
    <property type="molecule type" value="Genomic_DNA"/>
</dbReference>
<organism evidence="1 2">
    <name type="scientific">Serratia symbiotica str. Tucson</name>
    <dbReference type="NCBI Taxonomy" id="914128"/>
    <lineage>
        <taxon>Bacteria</taxon>
        <taxon>Pseudomonadati</taxon>
        <taxon>Pseudomonadota</taxon>
        <taxon>Gammaproteobacteria</taxon>
        <taxon>Enterobacterales</taxon>
        <taxon>Yersiniaceae</taxon>
        <taxon>Serratia</taxon>
        <taxon>Serratia symbiotica</taxon>
    </lineage>
</organism>
<gene>
    <name evidence="1" type="ORF">SSYM_1148</name>
</gene>
<dbReference type="Proteomes" id="UP000013568">
    <property type="component" value="Unassembled WGS sequence"/>
</dbReference>